<dbReference type="RefSeq" id="WP_092057464.1">
    <property type="nucleotide sequence ID" value="NZ_FOJJ01000034.1"/>
</dbReference>
<sequence length="189" mass="20359">MLKSVGSGALERFQAEAQKLLEESRREKAAPESGEAKPARGGDRVSLGNKAAEGVGYEPAVKEADIGAAFRLLRDLVARNLQEQGVATRVATGEGDLDLESLSPEEAQSLIGEDGYFGVEQTSERIFQFAIGIAGNDPNRIDAIRKGIEDGYRQAEEAWGGELPEISYKTKDALTEKLDNWLASFSEAG</sequence>
<dbReference type="EMBL" id="VJVV01000004">
    <property type="protein sequence ID" value="TRO82414.1"/>
    <property type="molecule type" value="Genomic_DNA"/>
</dbReference>
<proteinExistence type="predicted"/>
<evidence type="ECO:0000256" key="1">
    <source>
        <dbReference type="SAM" id="MobiDB-lite"/>
    </source>
</evidence>
<dbReference type="Proteomes" id="UP000317155">
    <property type="component" value="Unassembled WGS sequence"/>
</dbReference>
<feature type="region of interest" description="Disordered" evidence="1">
    <location>
        <begin position="16"/>
        <end position="47"/>
    </location>
</feature>
<gene>
    <name evidence="2" type="ORF">FL622_07505</name>
</gene>
<feature type="compositionally biased region" description="Basic and acidic residues" evidence="1">
    <location>
        <begin position="19"/>
        <end position="43"/>
    </location>
</feature>
<dbReference type="AlphaFoldDB" id="A0A550JGS0"/>
<dbReference type="OrthoDB" id="49105at2"/>
<evidence type="ECO:0000313" key="2">
    <source>
        <dbReference type="EMBL" id="TRO82414.1"/>
    </source>
</evidence>
<evidence type="ECO:0008006" key="4">
    <source>
        <dbReference type="Google" id="ProtNLM"/>
    </source>
</evidence>
<reference evidence="2 3" key="1">
    <citation type="submission" date="2019-07" db="EMBL/GenBank/DDBJ databases">
        <title>Insights of Desulfuromonas acetexigens electromicrobiology.</title>
        <authorList>
            <person name="Katuri K."/>
            <person name="Sapireddy V."/>
            <person name="Shaw D.R."/>
            <person name="Saikaly P."/>
        </authorList>
    </citation>
    <scope>NUCLEOTIDE SEQUENCE [LARGE SCALE GENOMIC DNA]</scope>
    <source>
        <strain evidence="2 3">2873</strain>
    </source>
</reference>
<comment type="caution">
    <text evidence="2">The sequence shown here is derived from an EMBL/GenBank/DDBJ whole genome shotgun (WGS) entry which is preliminary data.</text>
</comment>
<keyword evidence="3" id="KW-1185">Reference proteome</keyword>
<accession>A0A550JGS0</accession>
<evidence type="ECO:0000313" key="3">
    <source>
        <dbReference type="Proteomes" id="UP000317155"/>
    </source>
</evidence>
<name>A0A550JGS0_9BACT</name>
<protein>
    <recommendedName>
        <fullName evidence="4">DUF5610 domain-containing protein</fullName>
    </recommendedName>
</protein>
<organism evidence="2 3">
    <name type="scientific">Trichloromonas acetexigens</name>
    <dbReference type="NCBI Taxonomy" id="38815"/>
    <lineage>
        <taxon>Bacteria</taxon>
        <taxon>Pseudomonadati</taxon>
        <taxon>Thermodesulfobacteriota</taxon>
        <taxon>Desulfuromonadia</taxon>
        <taxon>Desulfuromonadales</taxon>
        <taxon>Trichloromonadaceae</taxon>
        <taxon>Trichloromonas</taxon>
    </lineage>
</organism>